<dbReference type="InterPro" id="IPR013749">
    <property type="entry name" value="PM/HMP-P_kinase-1"/>
</dbReference>
<dbReference type="EMBL" id="CP118376">
    <property type="protein sequence ID" value="WFD42925.1"/>
    <property type="molecule type" value="Genomic_DNA"/>
</dbReference>
<evidence type="ECO:0000313" key="4">
    <source>
        <dbReference type="Proteomes" id="UP001214628"/>
    </source>
</evidence>
<dbReference type="Gene3D" id="1.20.910.10">
    <property type="entry name" value="Heme oxygenase-like"/>
    <property type="match status" value="1"/>
</dbReference>
<dbReference type="Gene3D" id="3.40.1190.20">
    <property type="match status" value="1"/>
</dbReference>
<keyword evidence="3" id="KW-0418">Kinase</keyword>
<evidence type="ECO:0000259" key="2">
    <source>
        <dbReference type="Pfam" id="PF08543"/>
    </source>
</evidence>
<dbReference type="AlphaFoldDB" id="A0AAF0F5V6"/>
<dbReference type="PANTHER" id="PTHR20858:SF17">
    <property type="entry name" value="HYDROXYMETHYLPYRIMIDINE_PHOSPHOMETHYLPYRIMIDINE KINASE THI20-RELATED"/>
    <property type="match status" value="1"/>
</dbReference>
<dbReference type="GO" id="GO:0005829">
    <property type="term" value="C:cytosol"/>
    <property type="evidence" value="ECO:0007669"/>
    <property type="project" value="TreeGrafter"/>
</dbReference>
<dbReference type="InterPro" id="IPR029056">
    <property type="entry name" value="Ribokinase-like"/>
</dbReference>
<feature type="domain" description="Pyridoxamine kinase/Phosphomethylpyrimidine kinase" evidence="2">
    <location>
        <begin position="14"/>
        <end position="213"/>
    </location>
</feature>
<gene>
    <name evidence="3" type="primary">THI20</name>
    <name evidence="3" type="ORF">MPSI1_001576</name>
</gene>
<dbReference type="GO" id="GO:0008902">
    <property type="term" value="F:hydroxymethylpyrimidine kinase activity"/>
    <property type="evidence" value="ECO:0007669"/>
    <property type="project" value="TreeGrafter"/>
</dbReference>
<dbReference type="InterPro" id="IPR004399">
    <property type="entry name" value="HMP/HMP-P_kinase_dom"/>
</dbReference>
<keyword evidence="4" id="KW-1185">Reference proteome</keyword>
<dbReference type="SUPFAM" id="SSF48613">
    <property type="entry name" value="Heme oxygenase-like"/>
    <property type="match status" value="1"/>
</dbReference>
<dbReference type="InterPro" id="IPR016084">
    <property type="entry name" value="Haem_Oase-like_multi-hlx"/>
</dbReference>
<proteinExistence type="predicted"/>
<dbReference type="CDD" id="cd01169">
    <property type="entry name" value="HMPP_kinase"/>
    <property type="match status" value="1"/>
</dbReference>
<dbReference type="Proteomes" id="UP001214628">
    <property type="component" value="Chromosome 2"/>
</dbReference>
<evidence type="ECO:0000259" key="1">
    <source>
        <dbReference type="Pfam" id="PF03070"/>
    </source>
</evidence>
<dbReference type="GO" id="GO:0008972">
    <property type="term" value="F:phosphomethylpyrimidine kinase activity"/>
    <property type="evidence" value="ECO:0007669"/>
    <property type="project" value="InterPro"/>
</dbReference>
<feature type="domain" description="Pyridoxamine kinase/Phosphomethylpyrimidine kinase" evidence="2">
    <location>
        <begin position="274"/>
        <end position="367"/>
    </location>
</feature>
<dbReference type="Pfam" id="PF03070">
    <property type="entry name" value="TENA_THI-4"/>
    <property type="match status" value="1"/>
</dbReference>
<evidence type="ECO:0000313" key="3">
    <source>
        <dbReference type="EMBL" id="WFD42925.1"/>
    </source>
</evidence>
<dbReference type="PANTHER" id="PTHR20858">
    <property type="entry name" value="PHOSPHOMETHYLPYRIMIDINE KINASE"/>
    <property type="match status" value="1"/>
</dbReference>
<dbReference type="InterPro" id="IPR004305">
    <property type="entry name" value="Thiaminase-2/PQQC"/>
</dbReference>
<sequence>MVGCPQVLTIAGSDSGGGAGIQADMKTFLALGTYGMSVITALTAQNTRGVQGVCAQDSAFVKMQFDSIVNDIRVDGIKIGMLANKELVHEIVNCLQAYKQTHTLTRIIVDPVMVSTSGSLLLSDDAIRNVVHDLLPLSDLLTPNLPETRQILHTAGIACEDEQNTLSWMMRAAKCIADLNGSNALIKGGHEPIGHQDLKEVLRHAGIAISLGSDAEDTNELCKTHGPFQWQTPNTVRHLYDATDRENAEIEQVLGASLYRSRGIDMFLVRDVNDMRVLKRNTDTKSSDLYTVDVLYECSKQLLTLYVKPTLSTTATHGTGCTLSSAICASQAHGHSLRVSIAYALQYIRQALHSGIEHLGKGPGPLNHGANVCIRGVPKGTSHCCSPFANQLIARSWELWHKYTRHPFIVRMGQGKLSKTAFLWFLRQDYIYLQHYARVWALAASDSASSKHDLRDYLVISKAALDETEMHLRVCERAGLSRKEVESTEESHATMAYTRYVMDQARGGLLPLLVSVASCALGYAEVGLWLKEQCDRHNVQIHLLDPIFASWIEEYAGDQYQNAAKSILEVLERAVATLEPNIEQTERLQKIWNSLMKVQRDLKLVCGMKLLPTANM</sequence>
<name>A0AAF0F5V6_9BASI</name>
<dbReference type="CDD" id="cd19367">
    <property type="entry name" value="TenA_C_ScTHI20-like"/>
    <property type="match status" value="1"/>
</dbReference>
<dbReference type="GO" id="GO:0009228">
    <property type="term" value="P:thiamine biosynthetic process"/>
    <property type="evidence" value="ECO:0007669"/>
    <property type="project" value="InterPro"/>
</dbReference>
<reference evidence="3" key="1">
    <citation type="submission" date="2023-02" db="EMBL/GenBank/DDBJ databases">
        <title>Mating type loci evolution in Malassezia.</title>
        <authorList>
            <person name="Coelho M.A."/>
        </authorList>
    </citation>
    <scope>NUCLEOTIDE SEQUENCE</scope>
    <source>
        <strain evidence="3">CBS 14136</strain>
    </source>
</reference>
<dbReference type="SUPFAM" id="SSF53613">
    <property type="entry name" value="Ribokinase-like"/>
    <property type="match status" value="2"/>
</dbReference>
<protein>
    <submittedName>
        <fullName evidence="3">Trifunctional hydroxymethylpyrimidine kinase/phosphomethylpyrimidine kinase/thiaminase</fullName>
    </submittedName>
</protein>
<organism evidence="3 4">
    <name type="scientific">Malassezia psittaci</name>
    <dbReference type="NCBI Taxonomy" id="1821823"/>
    <lineage>
        <taxon>Eukaryota</taxon>
        <taxon>Fungi</taxon>
        <taxon>Dikarya</taxon>
        <taxon>Basidiomycota</taxon>
        <taxon>Ustilaginomycotina</taxon>
        <taxon>Malasseziomycetes</taxon>
        <taxon>Malasseziales</taxon>
        <taxon>Malasseziaceae</taxon>
        <taxon>Malassezia</taxon>
    </lineage>
</organism>
<accession>A0AAF0F5V6</accession>
<feature type="domain" description="Thiaminase-2/PQQC" evidence="1">
    <location>
        <begin position="398"/>
        <end position="598"/>
    </location>
</feature>
<keyword evidence="3" id="KW-0808">Transferase</keyword>
<dbReference type="Pfam" id="PF08543">
    <property type="entry name" value="Phos_pyr_kin"/>
    <property type="match status" value="2"/>
</dbReference>